<name>L1MNL5_9CORY</name>
<comment type="caution">
    <text evidence="2">The sequence shown here is derived from an EMBL/GenBank/DDBJ whole genome shotgun (WGS) entry which is preliminary data.</text>
</comment>
<dbReference type="Proteomes" id="UP000010445">
    <property type="component" value="Unassembled WGS sequence"/>
</dbReference>
<feature type="domain" description="THUMP-like" evidence="1">
    <location>
        <begin position="332"/>
        <end position="398"/>
    </location>
</feature>
<dbReference type="InterPro" id="IPR041497">
    <property type="entry name" value="Thump-like"/>
</dbReference>
<keyword evidence="3" id="KW-1185">Reference proteome</keyword>
<reference evidence="2 3" key="1">
    <citation type="submission" date="2012-05" db="EMBL/GenBank/DDBJ databases">
        <authorList>
            <person name="Weinstock G."/>
            <person name="Sodergren E."/>
            <person name="Lobos E.A."/>
            <person name="Fulton L."/>
            <person name="Fulton R."/>
            <person name="Courtney L."/>
            <person name="Fronick C."/>
            <person name="O'Laughlin M."/>
            <person name="Godfrey J."/>
            <person name="Wilson R.M."/>
            <person name="Miner T."/>
            <person name="Farmer C."/>
            <person name="Delehaunty K."/>
            <person name="Cordes M."/>
            <person name="Minx P."/>
            <person name="Tomlinson C."/>
            <person name="Chen J."/>
            <person name="Wollam A."/>
            <person name="Pepin K.H."/>
            <person name="Bhonagiri V."/>
            <person name="Zhang X."/>
            <person name="Suruliraj S."/>
            <person name="Warren W."/>
            <person name="Mitreva M."/>
            <person name="Mardis E.R."/>
            <person name="Wilson R.K."/>
        </authorList>
    </citation>
    <scope>NUCLEOTIDE SEQUENCE [LARGE SCALE GENOMIC DNA]</scope>
    <source>
        <strain evidence="2 3">F0235</strain>
    </source>
</reference>
<accession>L1MNL5</accession>
<evidence type="ECO:0000313" key="3">
    <source>
        <dbReference type="Proteomes" id="UP000010445"/>
    </source>
</evidence>
<organism evidence="2 3">
    <name type="scientific">Corynebacterium durum F0235</name>
    <dbReference type="NCBI Taxonomy" id="1035195"/>
    <lineage>
        <taxon>Bacteria</taxon>
        <taxon>Bacillati</taxon>
        <taxon>Actinomycetota</taxon>
        <taxon>Actinomycetes</taxon>
        <taxon>Mycobacteriales</taxon>
        <taxon>Corynebacteriaceae</taxon>
        <taxon>Corynebacterium</taxon>
    </lineage>
</organism>
<dbReference type="RefSeq" id="WP_006061922.1">
    <property type="nucleotide sequence ID" value="NZ_KB290821.1"/>
</dbReference>
<dbReference type="AlphaFoldDB" id="L1MNL5"/>
<proteinExistence type="predicted"/>
<evidence type="ECO:0000313" key="2">
    <source>
        <dbReference type="EMBL" id="EKX92559.1"/>
    </source>
</evidence>
<dbReference type="SUPFAM" id="SSF53335">
    <property type="entry name" value="S-adenosyl-L-methionine-dependent methyltransferases"/>
    <property type="match status" value="1"/>
</dbReference>
<dbReference type="HOGENOM" id="CLU_038123_1_0_11"/>
<dbReference type="EMBL" id="AMEM01000005">
    <property type="protein sequence ID" value="EKX92559.1"/>
    <property type="molecule type" value="Genomic_DNA"/>
</dbReference>
<dbReference type="Gene3D" id="3.40.50.150">
    <property type="entry name" value="Vaccinia Virus protein VP39"/>
    <property type="match status" value="1"/>
</dbReference>
<dbReference type="eggNOG" id="COG2265">
    <property type="taxonomic scope" value="Bacteria"/>
</dbReference>
<dbReference type="InterPro" id="IPR029063">
    <property type="entry name" value="SAM-dependent_MTases_sf"/>
</dbReference>
<protein>
    <recommendedName>
        <fullName evidence="1">THUMP-like domain-containing protein</fullName>
    </recommendedName>
</protein>
<dbReference type="PATRIC" id="fig|1035195.3.peg.214"/>
<dbReference type="STRING" id="1035195.HMPREF9997_00226"/>
<evidence type="ECO:0000259" key="1">
    <source>
        <dbReference type="Pfam" id="PF18096"/>
    </source>
</evidence>
<dbReference type="OrthoDB" id="9810570at2"/>
<gene>
    <name evidence="2" type="ORF">HMPREF9997_00226</name>
</gene>
<dbReference type="Pfam" id="PF18096">
    <property type="entry name" value="Thump_like"/>
    <property type="match status" value="1"/>
</dbReference>
<sequence length="410" mass="43788">MSYTRDEVRFLIAHQGDISDAEQGLQMNKNTLIADMGVLRGRFGDHARAVGELLHARRAASGKLRDDARARWLFCYESAQQATPSAVADVRVAKIRDIVGEGAFVADVTCSVGTEGLAVSRAGLRYAGSDVDLVRLDMARDNLVGTSSLIYAADALVPAIQLNDVGCVIADPARRDGGRRISDPAHLIPPLPDLIAAWPDVPLAVKCAPGIDYSQWPGMVSVVSVDGKVKETCLYSQHFGWGREAVVLRGGANGGVDKQSVDVLNSDMDDRPGGDLAGAPGRFIIDPDGAIVRAGLVRQMAVREGLWMLDERIAYLTGDRIPAGHTGAEFVVQLPLKKMKDVKRLLRELDCGSLEILVRGVDVNPDKLRKQLKLGGKRPLTLVCTRIGTAGVALVCGPRVGSGADNPSSS</sequence>